<dbReference type="GeneID" id="71764882"/>
<dbReference type="OMA" id="VAINSCM"/>
<accession>A0A1I3M0T0</accession>
<sequence length="59" mass="6265">MSKVLSVLASDSRTGARVKRRIGHSPQFSGVQTGDNGRPDRQVSPGGFLTGQGFLFSES</sequence>
<dbReference type="AlphaFoldDB" id="A0A1I3M0T0"/>
<proteinExistence type="predicted"/>
<evidence type="ECO:0000256" key="1">
    <source>
        <dbReference type="SAM" id="MobiDB-lite"/>
    </source>
</evidence>
<dbReference type="Proteomes" id="UP000182829">
    <property type="component" value="Unassembled WGS sequence"/>
</dbReference>
<evidence type="ECO:0000313" key="2">
    <source>
        <dbReference type="EMBL" id="SFI90568.1"/>
    </source>
</evidence>
<dbReference type="EMBL" id="FORO01000009">
    <property type="protein sequence ID" value="SFI90568.1"/>
    <property type="molecule type" value="Genomic_DNA"/>
</dbReference>
<evidence type="ECO:0000313" key="3">
    <source>
        <dbReference type="Proteomes" id="UP000182829"/>
    </source>
</evidence>
<feature type="region of interest" description="Disordered" evidence="1">
    <location>
        <begin position="1"/>
        <end position="59"/>
    </location>
</feature>
<gene>
    <name evidence="2" type="ORF">SAMN05443661_10927</name>
</gene>
<name>A0A1I3M0T0_9EURY</name>
<feature type="compositionally biased region" description="Polar residues" evidence="1">
    <location>
        <begin position="26"/>
        <end position="35"/>
    </location>
</feature>
<dbReference type="RefSeq" id="WP_015233419.1">
    <property type="nucleotide sequence ID" value="NZ_FORO01000009.1"/>
</dbReference>
<protein>
    <submittedName>
        <fullName evidence="2">Uncharacterized protein</fullName>
    </submittedName>
</protein>
<organism evidence="2 3">
    <name type="scientific">Natronobacterium gregoryi</name>
    <dbReference type="NCBI Taxonomy" id="44930"/>
    <lineage>
        <taxon>Archaea</taxon>
        <taxon>Methanobacteriati</taxon>
        <taxon>Methanobacteriota</taxon>
        <taxon>Stenosarchaea group</taxon>
        <taxon>Halobacteria</taxon>
        <taxon>Halobacteriales</taxon>
        <taxon>Natrialbaceae</taxon>
        <taxon>Natronobacterium</taxon>
    </lineage>
</organism>
<reference evidence="2 3" key="1">
    <citation type="submission" date="2016-10" db="EMBL/GenBank/DDBJ databases">
        <authorList>
            <person name="de Groot N.N."/>
        </authorList>
    </citation>
    <scope>NUCLEOTIDE SEQUENCE [LARGE SCALE GENOMIC DNA]</scope>
    <source>
        <strain evidence="2 3">SP2</strain>
    </source>
</reference>